<dbReference type="AlphaFoldDB" id="A0A4Y1RS20"/>
<protein>
    <submittedName>
        <fullName evidence="1">Uncharacterized protein</fullName>
    </submittedName>
</protein>
<reference evidence="1" key="1">
    <citation type="journal article" date="2019" name="Science">
        <title>Mutation of a bHLH transcription factor allowed almond domestication.</title>
        <authorList>
            <person name="Sanchez-Perez R."/>
            <person name="Pavan S."/>
            <person name="Mazzeo R."/>
            <person name="Moldovan C."/>
            <person name="Aiese Cigliano R."/>
            <person name="Del Cueto J."/>
            <person name="Ricciardi F."/>
            <person name="Lotti C."/>
            <person name="Ricciardi L."/>
            <person name="Dicenta F."/>
            <person name="Lopez-Marques R.L."/>
            <person name="Lindberg Moller B."/>
        </authorList>
    </citation>
    <scope>NUCLEOTIDE SEQUENCE</scope>
</reference>
<proteinExistence type="predicted"/>
<accession>A0A4Y1RS20</accession>
<name>A0A4Y1RS20_PRUDU</name>
<evidence type="ECO:0000313" key="1">
    <source>
        <dbReference type="EMBL" id="BBH07119.1"/>
    </source>
</evidence>
<organism evidence="1">
    <name type="scientific">Prunus dulcis</name>
    <name type="common">Almond</name>
    <name type="synonym">Amygdalus dulcis</name>
    <dbReference type="NCBI Taxonomy" id="3755"/>
    <lineage>
        <taxon>Eukaryota</taxon>
        <taxon>Viridiplantae</taxon>
        <taxon>Streptophyta</taxon>
        <taxon>Embryophyta</taxon>
        <taxon>Tracheophyta</taxon>
        <taxon>Spermatophyta</taxon>
        <taxon>Magnoliopsida</taxon>
        <taxon>eudicotyledons</taxon>
        <taxon>Gunneridae</taxon>
        <taxon>Pentapetalae</taxon>
        <taxon>rosids</taxon>
        <taxon>fabids</taxon>
        <taxon>Rosales</taxon>
        <taxon>Rosaceae</taxon>
        <taxon>Amygdaloideae</taxon>
        <taxon>Amygdaleae</taxon>
        <taxon>Prunus</taxon>
    </lineage>
</organism>
<sequence length="120" mass="13506">MVLEQISPNAHYPGSIGEDRWMVSNLIYVNLDRAIVSDPTVRSGPNLQDECPIPCRTHRNFRIRIWRSWAPWARFDQGLAWHRLSGVETGPISGVGCTGYLALRQAPYVALVVPAYGEIM</sequence>
<gene>
    <name evidence="1" type="ORF">Prudu_018959</name>
</gene>
<dbReference type="EMBL" id="AP019303">
    <property type="protein sequence ID" value="BBH07119.1"/>
    <property type="molecule type" value="Genomic_DNA"/>
</dbReference>